<evidence type="ECO:0000259" key="4">
    <source>
        <dbReference type="PROSITE" id="PS51186"/>
    </source>
</evidence>
<accession>A0A976M6M4</accession>
<dbReference type="PROSITE" id="PS51186">
    <property type="entry name" value="GNAT"/>
    <property type="match status" value="1"/>
</dbReference>
<organism evidence="5 6">
    <name type="scientific">Theileria orientalis</name>
    <dbReference type="NCBI Taxonomy" id="68886"/>
    <lineage>
        <taxon>Eukaryota</taxon>
        <taxon>Sar</taxon>
        <taxon>Alveolata</taxon>
        <taxon>Apicomplexa</taxon>
        <taxon>Aconoidasida</taxon>
        <taxon>Piroplasmida</taxon>
        <taxon>Theileriidae</taxon>
        <taxon>Theileria</taxon>
    </lineage>
</organism>
<evidence type="ECO:0000313" key="6">
    <source>
        <dbReference type="Proteomes" id="UP000244803"/>
    </source>
</evidence>
<dbReference type="GO" id="GO:1990189">
    <property type="term" value="F:protein N-terminal-serine acetyltransferase activity"/>
    <property type="evidence" value="ECO:0007669"/>
    <property type="project" value="TreeGrafter"/>
</dbReference>
<protein>
    <submittedName>
        <fullName evidence="5">GNAT-family N-acetyltransferase</fullName>
        <ecNumber evidence="5">2.3.1.255</ecNumber>
    </submittedName>
</protein>
<evidence type="ECO:0000256" key="1">
    <source>
        <dbReference type="ARBA" id="ARBA00022679"/>
    </source>
</evidence>
<dbReference type="InterPro" id="IPR000182">
    <property type="entry name" value="GNAT_dom"/>
</dbReference>
<dbReference type="InterPro" id="IPR045047">
    <property type="entry name" value="Ard1-like"/>
</dbReference>
<proteinExistence type="inferred from homology"/>
<comment type="similarity">
    <text evidence="3">Belongs to the acetyltransferase family. ARD1 subfamily.</text>
</comment>
<reference evidence="5" key="1">
    <citation type="submission" date="2022-07" db="EMBL/GenBank/DDBJ databases">
        <title>Evaluation of T. orientalis genome assembly methods using nanopore sequencing and analysis of variation between genomes.</title>
        <authorList>
            <person name="Yam J."/>
            <person name="Micallef M.L."/>
            <person name="Liu M."/>
            <person name="Djordjevic S.P."/>
            <person name="Bogema D.R."/>
            <person name="Jenkins C."/>
        </authorList>
    </citation>
    <scope>NUCLEOTIDE SEQUENCE</scope>
    <source>
        <strain evidence="5">Fish Creek</strain>
    </source>
</reference>
<dbReference type="PANTHER" id="PTHR23091:SF4">
    <property type="entry name" value="N-TERMINAL AMINO-ACID N(ALPHA)-ACETYLTRANSFERASE NATA"/>
    <property type="match status" value="1"/>
</dbReference>
<evidence type="ECO:0000256" key="2">
    <source>
        <dbReference type="ARBA" id="ARBA00023315"/>
    </source>
</evidence>
<dbReference type="CDD" id="cd04301">
    <property type="entry name" value="NAT_SF"/>
    <property type="match status" value="1"/>
</dbReference>
<dbReference type="GO" id="GO:0031415">
    <property type="term" value="C:NatA complex"/>
    <property type="evidence" value="ECO:0007669"/>
    <property type="project" value="InterPro"/>
</dbReference>
<feature type="domain" description="N-acetyltransferase" evidence="4">
    <location>
        <begin position="1"/>
        <end position="150"/>
    </location>
</feature>
<sequence length="153" mass="18023">MIYSRRSTIYDLVSLSDCNLVNVIENYQMKYYFYHLLSWPHLTNITTNLRGRVCGYSMAKLEEDKNKAGHVTAVGVLRSFRNIGIAKKVIRQTHVAMKEVYDCECTYLFVRVTNWAAHSLYKGLGYFVDELSKEYFYDREDAYSMKLIFKHNL</sequence>
<dbReference type="Proteomes" id="UP000244803">
    <property type="component" value="Chromosome 4"/>
</dbReference>
<dbReference type="GO" id="GO:1990190">
    <property type="term" value="F:protein-N-terminal-glutamate acetyltransferase activity"/>
    <property type="evidence" value="ECO:0007669"/>
    <property type="project" value="TreeGrafter"/>
</dbReference>
<evidence type="ECO:0000256" key="3">
    <source>
        <dbReference type="ARBA" id="ARBA00025786"/>
    </source>
</evidence>
<dbReference type="EC" id="2.3.1.255" evidence="5"/>
<dbReference type="InterPro" id="IPR016181">
    <property type="entry name" value="Acyl_CoA_acyltransferase"/>
</dbReference>
<keyword evidence="1 5" id="KW-0808">Transferase</keyword>
<dbReference type="Pfam" id="PF00583">
    <property type="entry name" value="Acetyltransf_1"/>
    <property type="match status" value="1"/>
</dbReference>
<keyword evidence="2 5" id="KW-0012">Acyltransferase</keyword>
<dbReference type="OrthoDB" id="25586at2759"/>
<dbReference type="SUPFAM" id="SSF55729">
    <property type="entry name" value="Acyl-CoA N-acyltransferases (Nat)"/>
    <property type="match status" value="1"/>
</dbReference>
<dbReference type="PANTHER" id="PTHR23091">
    <property type="entry name" value="N-TERMINAL ACETYLTRANSFERASE"/>
    <property type="match status" value="1"/>
</dbReference>
<name>A0A976M6M4_THEOR</name>
<dbReference type="AlphaFoldDB" id="A0A976M6M4"/>
<dbReference type="Gene3D" id="3.40.630.30">
    <property type="match status" value="1"/>
</dbReference>
<gene>
    <name evidence="5" type="ORF">MACJ_002714</name>
</gene>
<dbReference type="EMBL" id="CP056067">
    <property type="protein sequence ID" value="UKJ89463.1"/>
    <property type="molecule type" value="Genomic_DNA"/>
</dbReference>
<evidence type="ECO:0000313" key="5">
    <source>
        <dbReference type="EMBL" id="UKJ89463.1"/>
    </source>
</evidence>